<dbReference type="Pfam" id="PF01370">
    <property type="entry name" value="Epimerase"/>
    <property type="match status" value="1"/>
</dbReference>
<dbReference type="RefSeq" id="WP_107672114.1">
    <property type="nucleotide sequence ID" value="NZ_PZKE01000002.1"/>
</dbReference>
<comment type="caution">
    <text evidence="2">The sequence shown here is derived from an EMBL/GenBank/DDBJ whole genome shotgun (WGS) entry which is preliminary data.</text>
</comment>
<evidence type="ECO:0000313" key="3">
    <source>
        <dbReference type="Proteomes" id="UP000241362"/>
    </source>
</evidence>
<dbReference type="InterPro" id="IPR001509">
    <property type="entry name" value="Epimerase_deHydtase"/>
</dbReference>
<gene>
    <name evidence="2" type="ORF">C5F44_03540</name>
</gene>
<proteinExistence type="predicted"/>
<dbReference type="EMBL" id="PZKE01000002">
    <property type="protein sequence ID" value="PTE16106.1"/>
    <property type="molecule type" value="Genomic_DNA"/>
</dbReference>
<evidence type="ECO:0000259" key="1">
    <source>
        <dbReference type="Pfam" id="PF01370"/>
    </source>
</evidence>
<feature type="domain" description="NAD-dependent epimerase/dehydratase" evidence="1">
    <location>
        <begin position="6"/>
        <end position="221"/>
    </location>
</feature>
<protein>
    <submittedName>
        <fullName evidence="2">3-beta hydroxysteroid dehydrogenase</fullName>
    </submittedName>
</protein>
<reference evidence="2 3" key="1">
    <citation type="submission" date="2018-03" db="EMBL/GenBank/DDBJ databases">
        <title>Rhodobacter blasticus.</title>
        <authorList>
            <person name="Meyer T.E."/>
            <person name="Miller S."/>
            <person name="Lodha T."/>
            <person name="Gandham S."/>
            <person name="Chintalapati S."/>
            <person name="Chintalapati V.R."/>
        </authorList>
    </citation>
    <scope>NUCLEOTIDE SEQUENCE [LARGE SCALE GENOMIC DNA]</scope>
    <source>
        <strain evidence="2 3">DSM 2131</strain>
    </source>
</reference>
<dbReference type="PANTHER" id="PTHR43245">
    <property type="entry name" value="BIFUNCTIONAL POLYMYXIN RESISTANCE PROTEIN ARNA"/>
    <property type="match status" value="1"/>
</dbReference>
<dbReference type="PANTHER" id="PTHR43245:SF24">
    <property type="entry name" value="DEHYDROGENASE"/>
    <property type="match status" value="1"/>
</dbReference>
<dbReference type="InterPro" id="IPR050177">
    <property type="entry name" value="Lipid_A_modif_metabolic_enz"/>
</dbReference>
<keyword evidence="3" id="KW-1185">Reference proteome</keyword>
<sequence>MSGPRVLITGATGYLGGHLARALQAQGWPLVLTGRDAAACARLAGQGHAVHRLDLAGGFDPALAARIGAVDAVVHCAALSAPWGRWAAFEAANVTGTATALDLAGALGARRFVNISSPAVGFALRDQIGLREDAPLPPPINAYARSKALAERLVLARGALGPVTLRPRGIYGPGEQTLLPRLAAALRRGPLPLLRGGVAAIDLTHVSDVVGAIQAAVLAGPAVEGQTFHISGGEMAPVREIVARVGAALDLPVRWRPMPLRPLMALARLAEAVTLALPGGREPVVTPYALGLFAFRQSLDLTKARSLLGWRPVMPLSPGLEDALAAARGVAG</sequence>
<organism evidence="2 3">
    <name type="scientific">Fuscovulum blasticum DSM 2131</name>
    <dbReference type="NCBI Taxonomy" id="1188250"/>
    <lineage>
        <taxon>Bacteria</taxon>
        <taxon>Pseudomonadati</taxon>
        <taxon>Pseudomonadota</taxon>
        <taxon>Alphaproteobacteria</taxon>
        <taxon>Rhodobacterales</taxon>
        <taxon>Paracoccaceae</taxon>
        <taxon>Pseudogemmobacter</taxon>
    </lineage>
</organism>
<dbReference type="Gene3D" id="3.40.50.720">
    <property type="entry name" value="NAD(P)-binding Rossmann-like Domain"/>
    <property type="match status" value="1"/>
</dbReference>
<dbReference type="AlphaFoldDB" id="A0A2T4JDZ0"/>
<evidence type="ECO:0000313" key="2">
    <source>
        <dbReference type="EMBL" id="PTE16106.1"/>
    </source>
</evidence>
<name>A0A2T4JDZ0_FUSBL</name>
<dbReference type="Proteomes" id="UP000241362">
    <property type="component" value="Unassembled WGS sequence"/>
</dbReference>
<accession>A0A2T4JDZ0</accession>
<dbReference type="InterPro" id="IPR036291">
    <property type="entry name" value="NAD(P)-bd_dom_sf"/>
</dbReference>
<dbReference type="SUPFAM" id="SSF51735">
    <property type="entry name" value="NAD(P)-binding Rossmann-fold domains"/>
    <property type="match status" value="1"/>
</dbReference>